<name>A0A9Q4FYY8_SALAG</name>
<accession>A0A9Q4FYY8</accession>
<dbReference type="Proteomes" id="UP001057753">
    <property type="component" value="Unassembled WGS sequence"/>
</dbReference>
<dbReference type="OrthoDB" id="2890131at2"/>
<dbReference type="AlphaFoldDB" id="A0A9Q4FYY8"/>
<protein>
    <submittedName>
        <fullName evidence="1">Uncharacterized protein</fullName>
    </submittedName>
</protein>
<keyword evidence="2" id="KW-1185">Reference proteome</keyword>
<dbReference type="EMBL" id="JABXYM010000001">
    <property type="protein sequence ID" value="MCR6096617.1"/>
    <property type="molecule type" value="Genomic_DNA"/>
</dbReference>
<comment type="caution">
    <text evidence="1">The sequence shown here is derived from an EMBL/GenBank/DDBJ whole genome shotgun (WGS) entry which is preliminary data.</text>
</comment>
<evidence type="ECO:0000313" key="2">
    <source>
        <dbReference type="Proteomes" id="UP001057753"/>
    </source>
</evidence>
<proteinExistence type="predicted"/>
<reference evidence="1" key="1">
    <citation type="submission" date="2020-06" db="EMBL/GenBank/DDBJ databases">
        <title>Insight into the genomes of haloalkaliphilic bacilli from Kenyan soda lakes.</title>
        <authorList>
            <person name="Mwirichia R."/>
            <person name="Villamizar G.C."/>
            <person name="Poehlein A."/>
            <person name="Mugweru J."/>
            <person name="Kipnyargis A."/>
            <person name="Kiplimo D."/>
            <person name="Orwa P."/>
            <person name="Daniel R."/>
        </authorList>
    </citation>
    <scope>NUCLEOTIDE SEQUENCE</scope>
    <source>
        <strain evidence="1">B1096_S55</strain>
    </source>
</reference>
<gene>
    <name evidence="1" type="ORF">HXA33_08615</name>
</gene>
<organism evidence="1 2">
    <name type="scientific">Salipaludibacillus agaradhaerens</name>
    <name type="common">Bacillus agaradhaerens</name>
    <dbReference type="NCBI Taxonomy" id="76935"/>
    <lineage>
        <taxon>Bacteria</taxon>
        <taxon>Bacillati</taxon>
        <taxon>Bacillota</taxon>
        <taxon>Bacilli</taxon>
        <taxon>Bacillales</taxon>
        <taxon>Bacillaceae</taxon>
    </lineage>
</organism>
<evidence type="ECO:0000313" key="1">
    <source>
        <dbReference type="EMBL" id="MCR6096617.1"/>
    </source>
</evidence>
<dbReference type="RefSeq" id="WP_078576957.1">
    <property type="nucleotide sequence ID" value="NZ_JABXYM010000001.1"/>
</dbReference>
<sequence>MIVKDLVETRELLADETPEDVFVVYERFDNKDCQCVGDAVEEIECDPEEIIQILIGNPEASKSLTSAATYKVGEDFTSIEAIIEDIKLKHSHYLIDKPELAPLG</sequence>